<dbReference type="EMBL" id="JBBPBN010000092">
    <property type="protein sequence ID" value="KAK8980663.1"/>
    <property type="molecule type" value="Genomic_DNA"/>
</dbReference>
<dbReference type="Proteomes" id="UP001396334">
    <property type="component" value="Unassembled WGS sequence"/>
</dbReference>
<protein>
    <recommendedName>
        <fullName evidence="3">Prolamin-like domain-containing protein</fullName>
    </recommendedName>
</protein>
<evidence type="ECO:0000256" key="2">
    <source>
        <dbReference type="SAM" id="SignalP"/>
    </source>
</evidence>
<evidence type="ECO:0000313" key="5">
    <source>
        <dbReference type="Proteomes" id="UP001396334"/>
    </source>
</evidence>
<evidence type="ECO:0000259" key="3">
    <source>
        <dbReference type="Pfam" id="PF05617"/>
    </source>
</evidence>
<dbReference type="PANTHER" id="PTHR31951">
    <property type="entry name" value="BIFUNCTIONAL INHIBITOR/LIPID-TRANSFER PROTEIN/SEED STORAGE 2S ALBUMIN SUPERFAMILY PROTEIN-RELATED"/>
    <property type="match status" value="1"/>
</dbReference>
<dbReference type="PANTHER" id="PTHR31951:SF30">
    <property type="entry name" value="PROLAMIN-LIKE DOMAIN-CONTAINING PROTEIN"/>
    <property type="match status" value="1"/>
</dbReference>
<keyword evidence="1 2" id="KW-0732">Signal</keyword>
<proteinExistence type="predicted"/>
<feature type="domain" description="Prolamin-like" evidence="3">
    <location>
        <begin position="47"/>
        <end position="119"/>
    </location>
</feature>
<comment type="caution">
    <text evidence="4">The sequence shown here is derived from an EMBL/GenBank/DDBJ whole genome shotgun (WGS) entry which is preliminary data.</text>
</comment>
<evidence type="ECO:0000256" key="1">
    <source>
        <dbReference type="ARBA" id="ARBA00022729"/>
    </source>
</evidence>
<reference evidence="4 5" key="1">
    <citation type="journal article" date="2024" name="G3 (Bethesda)">
        <title>Genome assembly of Hibiscus sabdariffa L. provides insights into metabolisms of medicinal natural products.</title>
        <authorList>
            <person name="Kim T."/>
        </authorList>
    </citation>
    <scope>NUCLEOTIDE SEQUENCE [LARGE SCALE GENOMIC DNA]</scope>
    <source>
        <strain evidence="4">TK-2024</strain>
        <tissue evidence="4">Old leaves</tissue>
    </source>
</reference>
<dbReference type="Pfam" id="PF05617">
    <property type="entry name" value="Prolamin_like"/>
    <property type="match status" value="1"/>
</dbReference>
<accession>A0ABR2NX36</accession>
<gene>
    <name evidence="4" type="ORF">V6N11_072978</name>
</gene>
<evidence type="ECO:0000313" key="4">
    <source>
        <dbReference type="EMBL" id="KAK8980663.1"/>
    </source>
</evidence>
<organism evidence="4 5">
    <name type="scientific">Hibiscus sabdariffa</name>
    <name type="common">roselle</name>
    <dbReference type="NCBI Taxonomy" id="183260"/>
    <lineage>
        <taxon>Eukaryota</taxon>
        <taxon>Viridiplantae</taxon>
        <taxon>Streptophyta</taxon>
        <taxon>Embryophyta</taxon>
        <taxon>Tracheophyta</taxon>
        <taxon>Spermatophyta</taxon>
        <taxon>Magnoliopsida</taxon>
        <taxon>eudicotyledons</taxon>
        <taxon>Gunneridae</taxon>
        <taxon>Pentapetalae</taxon>
        <taxon>rosids</taxon>
        <taxon>malvids</taxon>
        <taxon>Malvales</taxon>
        <taxon>Malvaceae</taxon>
        <taxon>Malvoideae</taxon>
        <taxon>Hibiscus</taxon>
    </lineage>
</organism>
<name>A0ABR2NX36_9ROSI</name>
<feature type="signal peptide" evidence="2">
    <location>
        <begin position="1"/>
        <end position="26"/>
    </location>
</feature>
<dbReference type="InterPro" id="IPR008502">
    <property type="entry name" value="Prolamin-like"/>
</dbReference>
<feature type="chain" id="PRO_5046695209" description="Prolamin-like domain-containing protein" evidence="2">
    <location>
        <begin position="27"/>
        <end position="127"/>
    </location>
</feature>
<keyword evidence="5" id="KW-1185">Reference proteome</keyword>
<sequence length="127" mass="13967">MANRNNNLSITVALLSSMIAASMVVAAGFKFTFPPEPEPGFYKAIEQCTKKISAACGEMVVKKAVLEDQDISKPCCVELVHELGRSCHEDLLWFYISQPNLGVSATHVFTKGPQVWNSCFLKTEAKI</sequence>